<dbReference type="RefSeq" id="WP_002649447.1">
    <property type="nucleotide sequence ID" value="NZ_CP036353.1"/>
</dbReference>
<dbReference type="Pfam" id="PF07087">
    <property type="entry name" value="DUF1353"/>
    <property type="match status" value="1"/>
</dbReference>
<sequence>MNETDQKVRLVSGPLQAERLPDGSRRLLRALIVKVRDEEIVVPAGFVSDFRSLPRVIQILIDPARVQLAGVIHDRLYATGQFTRCETDTIWRLTAQSGGGHANSFQAWLGWLLIRLGARFAWDRARKKSRLA</sequence>
<dbReference type="GeneID" id="98647210"/>
<gene>
    <name evidence="1" type="ORF">GmarT_26550</name>
</gene>
<evidence type="ECO:0000313" key="2">
    <source>
        <dbReference type="Proteomes" id="UP000322887"/>
    </source>
</evidence>
<dbReference type="Proteomes" id="UP000322887">
    <property type="component" value="Chromosome"/>
</dbReference>
<reference evidence="1 2" key="1">
    <citation type="submission" date="2019-08" db="EMBL/GenBank/DDBJ databases">
        <title>Deep-cultivation of Planctomycetes and their phenomic and genomic characterization uncovers novel biology.</title>
        <authorList>
            <person name="Wiegand S."/>
            <person name="Jogler M."/>
            <person name="Boedeker C."/>
            <person name="Pinto D."/>
            <person name="Vollmers J."/>
            <person name="Rivas-Marin E."/>
            <person name="Kohn T."/>
            <person name="Peeters S.H."/>
            <person name="Heuer A."/>
            <person name="Rast P."/>
            <person name="Oberbeckmann S."/>
            <person name="Bunk B."/>
            <person name="Jeske O."/>
            <person name="Meyerdierks A."/>
            <person name="Storesund J.E."/>
            <person name="Kallscheuer N."/>
            <person name="Luecker S."/>
            <person name="Lage O.M."/>
            <person name="Pohl T."/>
            <person name="Merkel B.J."/>
            <person name="Hornburger P."/>
            <person name="Mueller R.-W."/>
            <person name="Bruemmer F."/>
            <person name="Labrenz M."/>
            <person name="Spormann A.M."/>
            <person name="Op den Camp H."/>
            <person name="Overmann J."/>
            <person name="Amann R."/>
            <person name="Jetten M.S.M."/>
            <person name="Mascher T."/>
            <person name="Medema M.H."/>
            <person name="Devos D.P."/>
            <person name="Kaster A.-K."/>
            <person name="Ovreas L."/>
            <person name="Rohde M."/>
            <person name="Galperin M.Y."/>
            <person name="Jogler C."/>
        </authorList>
    </citation>
    <scope>NUCLEOTIDE SEQUENCE [LARGE SCALE GENOMIC DNA]</scope>
    <source>
        <strain evidence="1 2">DSM 8797</strain>
    </source>
</reference>
<dbReference type="InterPro" id="IPR010767">
    <property type="entry name" value="Phage_CGC-2007_Cje0229"/>
</dbReference>
<dbReference type="EMBL" id="CP042910">
    <property type="protein sequence ID" value="QEG16787.1"/>
    <property type="molecule type" value="Genomic_DNA"/>
</dbReference>
<evidence type="ECO:0000313" key="1">
    <source>
        <dbReference type="EMBL" id="QEG16787.1"/>
    </source>
</evidence>
<evidence type="ECO:0008006" key="3">
    <source>
        <dbReference type="Google" id="ProtNLM"/>
    </source>
</evidence>
<name>A0ABX5YM95_9PLAN</name>
<keyword evidence="2" id="KW-1185">Reference proteome</keyword>
<protein>
    <recommendedName>
        <fullName evidence="3">DUF1353 domain-containing protein</fullName>
    </recommendedName>
</protein>
<accession>A0ABX5YM95</accession>
<organism evidence="1 2">
    <name type="scientific">Gimesia maris</name>
    <dbReference type="NCBI Taxonomy" id="122"/>
    <lineage>
        <taxon>Bacteria</taxon>
        <taxon>Pseudomonadati</taxon>
        <taxon>Planctomycetota</taxon>
        <taxon>Planctomycetia</taxon>
        <taxon>Planctomycetales</taxon>
        <taxon>Planctomycetaceae</taxon>
        <taxon>Gimesia</taxon>
    </lineage>
</organism>
<proteinExistence type="predicted"/>